<accession>A0A060CB25</accession>
<dbReference type="EMBL" id="KF125056">
    <property type="protein sequence ID" value="AIA92379.1"/>
    <property type="molecule type" value="Genomic_DNA"/>
</dbReference>
<feature type="non-terminal residue" evidence="1">
    <location>
        <position position="1"/>
    </location>
</feature>
<dbReference type="SUPFAM" id="SSF53756">
    <property type="entry name" value="UDP-Glycosyltransferase/glycogen phosphorylase"/>
    <property type="match status" value="1"/>
</dbReference>
<organism evidence="1">
    <name type="scientific">uncultured Clavibacter sp</name>
    <dbReference type="NCBI Taxonomy" id="378178"/>
    <lineage>
        <taxon>Bacteria</taxon>
        <taxon>Bacillati</taxon>
        <taxon>Actinomycetota</taxon>
        <taxon>Actinomycetes</taxon>
        <taxon>Micrococcales</taxon>
        <taxon>Microbacteriaceae</taxon>
        <taxon>Clavibacter</taxon>
        <taxon>environmental samples</taxon>
    </lineage>
</organism>
<protein>
    <submittedName>
        <fullName evidence="1">Glyco_transf_20</fullName>
    </submittedName>
</protein>
<name>A0A060CB25_9MICO</name>
<reference evidence="1" key="1">
    <citation type="journal article" date="2013" name="Environ. Microbiol.">
        <title>Seasonally variable intestinal metagenomes of the red palm weevil (Rhynchophorus ferrugineus).</title>
        <authorList>
            <person name="Jia S."/>
            <person name="Zhang X."/>
            <person name="Zhang G."/>
            <person name="Yin A."/>
            <person name="Zhang S."/>
            <person name="Li F."/>
            <person name="Wang L."/>
            <person name="Zhao D."/>
            <person name="Yun Q."/>
            <person name="Tala"/>
            <person name="Wang J."/>
            <person name="Sun G."/>
            <person name="Baabdullah M."/>
            <person name="Yu X."/>
            <person name="Hu S."/>
            <person name="Al-Mssallem I.S."/>
            <person name="Yu J."/>
        </authorList>
    </citation>
    <scope>NUCLEOTIDE SEQUENCE</scope>
</reference>
<dbReference type="Gene3D" id="3.40.50.2000">
    <property type="entry name" value="Glycogen Phosphorylase B"/>
    <property type="match status" value="2"/>
</dbReference>
<proteinExistence type="predicted"/>
<dbReference type="AlphaFoldDB" id="A0A060CB25"/>
<sequence length="64" mass="7216">NGMKETIMEALTAPKAVKRRRMRALRKQVFSHDIGRWAETFLEDLEAIDEIDSLHAGLGPRPAA</sequence>
<evidence type="ECO:0000313" key="1">
    <source>
        <dbReference type="EMBL" id="AIA92379.1"/>
    </source>
</evidence>